<sequence length="1544" mass="171393">MQDLTGHRAPLSRSSNGNTIKDPPTPLSSHPSRSSTRSNSQGKQAASPQTHKVPCHMWQTGWCANGDKCQYSHDPEIPDTVRHDQGLLAAARGGKQPKDEALARIHTSEDDSSSRSAAIASTRIASQGDRLCFSWKAGSCAKGDKCRYRHGPEVQIRARHDQELKTGYAVMQPVQEVVSRAVHAADNASTSRNVDSAPARSIQGDRPCFAWKSGSCVKGDRCKYRHDPEVRGRQPEENVASPSHAAEDKSASRSAATAPSRQSRGKLPCFAWKAGSCAKGDKCHYQHDPEATRSPALAPLRIQNAAFHNHEAVKGKQPEEEAASRSETIGAQSALRDASTAAARPRRGELPCFAWRAGSCKKGEKCWYSHDPEVHEEARRQQAQAQADRRDRERAVREAGQRQRQAEEREAAVQRVREAEEAAAARRAHEAEEEAARRAQQEAARRAQQEASRRAQQEAARRTREEAERRAQEEVARFEQEQTARRAREAQEEADRLAREAEEEAARLAREAEQEAARQLREVELAAARQAREAARLAREAQQQARQAAIMQEEAAETNQTVISGSIVTFAAGLDIRTIITGFESCTIRIKKLPADTQRDDVSALFTEYGVDSGRFQIVNVKMGSDGKKDAEVIADAECGRNLSTWLDANRLWDDDRLEVEVSAYNGTGGMGQSGESGRDVEVLSISWRAPSVAYTAEYEDIPQANRKVRDLDRRRCSGRIVKVQMNTRPNGAAAKYFVPQSIKIMNLPTTVSDAEVEAFSGTPTLRRLRATDYNVEFGLERLRDLLESTAPHHALVEFESAPDYDRGNMSVLARFTSWEDADNARKAIDGQKFHFLGNSPMWLKLRDPLFFTVNIPSAQYRAQLEQWNFLSNSIKDRRACNLVTNEQGVFVRIQLNGSIKQAVGALKVRVENLVRGEKVDGWHATFQGPAGSAFLRTVSQDTSAYVRADWQKQTLRVYGDPDSVERARSAIKAELDRRLALEYKFTLSRQSVGYFVRRGVPELKEMFGEDSVRLDTSTRIITLSGGEEARHNLHRLIDDSLRAGVPAPLAGEATCAVCYDAASTPCQLVCGHVFCSACLRHFLVGAVDRDQFPLVCMGDEARCGVAIALPVISRFLPKASFDRLQEKAFISHIARNPLELKYCTTPDCTQIYRSTGPDAAETLQCPSCFSTVCSSCQEDPHEGITCERQKLLKSTEGQEALNEQWIAEQGGRVKKCPNCSALIEKAGGCNHMECRLCHAHICWRCMGVFGAHDIYPHMHTAHGGIHGEEPPQLPFVANTNGQARLVDQHRAADEAVPAQLTQPLGMDNLEWQRILQEGLQAERLREAAGLQRLRANQYNPWGQQPLGAHQVPRTAREEYEARERVREERERVQRLQRAVQLREDRERVLRVQRAVQLSRRKGESAEGAEGGTVEGRKGERAESEGRKGEAAGRWMVYDHVIFPACVTFVAVSQRNYFTARSMPLGRVSNRAISSRALGYSVASAAFNSSFTICLPNFSTWALLVSALSLPATASPPSILPTPSGTRSHLTTRMPTPPSAQRSR</sequence>
<comment type="caution">
    <text evidence="1">The sequence shown here is derived from an EMBL/GenBank/DDBJ whole genome shotgun (WGS) entry which is preliminary data.</text>
</comment>
<dbReference type="EMBL" id="MU275865">
    <property type="protein sequence ID" value="KAI0050159.1"/>
    <property type="molecule type" value="Genomic_DNA"/>
</dbReference>
<gene>
    <name evidence="1" type="ORF">FA95DRAFT_690037</name>
</gene>
<accession>A0ACB8S1K3</accession>
<reference evidence="1" key="2">
    <citation type="journal article" date="2022" name="New Phytol.">
        <title>Evolutionary transition to the ectomycorrhizal habit in the genomes of a hyperdiverse lineage of mushroom-forming fungi.</title>
        <authorList>
            <person name="Looney B."/>
            <person name="Miyauchi S."/>
            <person name="Morin E."/>
            <person name="Drula E."/>
            <person name="Courty P.E."/>
            <person name="Kohler A."/>
            <person name="Kuo A."/>
            <person name="LaButti K."/>
            <person name="Pangilinan J."/>
            <person name="Lipzen A."/>
            <person name="Riley R."/>
            <person name="Andreopoulos W."/>
            <person name="He G."/>
            <person name="Johnson J."/>
            <person name="Nolan M."/>
            <person name="Tritt A."/>
            <person name="Barry K.W."/>
            <person name="Grigoriev I.V."/>
            <person name="Nagy L.G."/>
            <person name="Hibbett D."/>
            <person name="Henrissat B."/>
            <person name="Matheny P.B."/>
            <person name="Labbe J."/>
            <person name="Martin F.M."/>
        </authorList>
    </citation>
    <scope>NUCLEOTIDE SEQUENCE</scope>
    <source>
        <strain evidence="1">FP105234-sp</strain>
    </source>
</reference>
<name>A0ACB8S1K3_9AGAM</name>
<evidence type="ECO:0000313" key="2">
    <source>
        <dbReference type="Proteomes" id="UP000814033"/>
    </source>
</evidence>
<proteinExistence type="predicted"/>
<organism evidence="1 2">
    <name type="scientific">Auriscalpium vulgare</name>
    <dbReference type="NCBI Taxonomy" id="40419"/>
    <lineage>
        <taxon>Eukaryota</taxon>
        <taxon>Fungi</taxon>
        <taxon>Dikarya</taxon>
        <taxon>Basidiomycota</taxon>
        <taxon>Agaricomycotina</taxon>
        <taxon>Agaricomycetes</taxon>
        <taxon>Russulales</taxon>
        <taxon>Auriscalpiaceae</taxon>
        <taxon>Auriscalpium</taxon>
    </lineage>
</organism>
<evidence type="ECO:0000313" key="1">
    <source>
        <dbReference type="EMBL" id="KAI0050159.1"/>
    </source>
</evidence>
<dbReference type="Proteomes" id="UP000814033">
    <property type="component" value="Unassembled WGS sequence"/>
</dbReference>
<protein>
    <submittedName>
        <fullName evidence="1">Uncharacterized protein</fullName>
    </submittedName>
</protein>
<reference evidence="1" key="1">
    <citation type="submission" date="2021-02" db="EMBL/GenBank/DDBJ databases">
        <authorList>
            <consortium name="DOE Joint Genome Institute"/>
            <person name="Ahrendt S."/>
            <person name="Looney B.P."/>
            <person name="Miyauchi S."/>
            <person name="Morin E."/>
            <person name="Drula E."/>
            <person name="Courty P.E."/>
            <person name="Chicoki N."/>
            <person name="Fauchery L."/>
            <person name="Kohler A."/>
            <person name="Kuo A."/>
            <person name="Labutti K."/>
            <person name="Pangilinan J."/>
            <person name="Lipzen A."/>
            <person name="Riley R."/>
            <person name="Andreopoulos W."/>
            <person name="He G."/>
            <person name="Johnson J."/>
            <person name="Barry K.W."/>
            <person name="Grigoriev I.V."/>
            <person name="Nagy L."/>
            <person name="Hibbett D."/>
            <person name="Henrissat B."/>
            <person name="Matheny P.B."/>
            <person name="Labbe J."/>
            <person name="Martin F."/>
        </authorList>
    </citation>
    <scope>NUCLEOTIDE SEQUENCE</scope>
    <source>
        <strain evidence="1">FP105234-sp</strain>
    </source>
</reference>
<keyword evidence="2" id="KW-1185">Reference proteome</keyword>